<dbReference type="OrthoDB" id="5147801at2"/>
<protein>
    <submittedName>
        <fullName evidence="2">Glycosyl transferase family 1</fullName>
    </submittedName>
</protein>
<feature type="domain" description="Glycosyl transferase family 1" evidence="1">
    <location>
        <begin position="179"/>
        <end position="343"/>
    </location>
</feature>
<dbReference type="AlphaFoldDB" id="A0A323UCW4"/>
<comment type="caution">
    <text evidence="2">The sequence shown here is derived from an EMBL/GenBank/DDBJ whole genome shotgun (WGS) entry which is preliminary data.</text>
</comment>
<dbReference type="Gene3D" id="3.40.50.2000">
    <property type="entry name" value="Glycogen Phosphorylase B"/>
    <property type="match status" value="2"/>
</dbReference>
<evidence type="ECO:0000313" key="3">
    <source>
        <dbReference type="Proteomes" id="UP000248134"/>
    </source>
</evidence>
<organism evidence="2 3">
    <name type="scientific">Rhodopseudomonas palustris</name>
    <dbReference type="NCBI Taxonomy" id="1076"/>
    <lineage>
        <taxon>Bacteria</taxon>
        <taxon>Pseudomonadati</taxon>
        <taxon>Pseudomonadota</taxon>
        <taxon>Alphaproteobacteria</taxon>
        <taxon>Hyphomicrobiales</taxon>
        <taxon>Nitrobacteraceae</taxon>
        <taxon>Rhodopseudomonas</taxon>
    </lineage>
</organism>
<dbReference type="EMBL" id="QKQS01000025">
    <property type="protein sequence ID" value="PZA10129.1"/>
    <property type="molecule type" value="Genomic_DNA"/>
</dbReference>
<dbReference type="PANTHER" id="PTHR12526:SF641">
    <property type="entry name" value="LIPOPOLYSACCHARIDE CORE BIOSYNTHESIS PROTEIN RFAG"/>
    <property type="match status" value="1"/>
</dbReference>
<dbReference type="CDD" id="cd03801">
    <property type="entry name" value="GT4_PimA-like"/>
    <property type="match status" value="1"/>
</dbReference>
<dbReference type="InterPro" id="IPR001296">
    <property type="entry name" value="Glyco_trans_1"/>
</dbReference>
<keyword evidence="2" id="KW-0808">Transferase</keyword>
<evidence type="ECO:0000313" key="2">
    <source>
        <dbReference type="EMBL" id="PZA10129.1"/>
    </source>
</evidence>
<reference evidence="2 3" key="1">
    <citation type="submission" date="2018-06" db="EMBL/GenBank/DDBJ databases">
        <title>Draft Whole-Genome Sequence of the purple photosynthetic bacterium Rhodospeudomonas palustris XCP.</title>
        <authorList>
            <person name="Rayyan A."/>
            <person name="Meyer T.E."/>
            <person name="Kyndt J.A."/>
        </authorList>
    </citation>
    <scope>NUCLEOTIDE SEQUENCE [LARGE SCALE GENOMIC DNA]</scope>
    <source>
        <strain evidence="2 3">XCP</strain>
    </source>
</reference>
<evidence type="ECO:0000259" key="1">
    <source>
        <dbReference type="Pfam" id="PF00534"/>
    </source>
</evidence>
<sequence length="372" mass="39971">MRIALAIVSLFPSGGLQRDCMGIARRLMARGHDVTILASRRQGELPTDLNIELLPVSAWSNHGRDLRFAEVVAQRKPAFDRLAGFGKLTDLDALYCADGCDKARPARWSDRFTARRRIKLSLEAASFAPGRPTQCLLLSQNQLDCFRGAWGTEPERLTLMPPTIDPGRRHPEFRADNTRERIRGELSIAGDTVAWLAVAAHPLTKGLDRAVAALAAFPEARLVVAGVAEHSKQGRLMRRLAAEAKVSDRVVLLGMRSDIPELMAAADVLIHPARVDTTGTAILEAVVNGLPVIATSVCGYALHVAAADAGVVLPEPFGPGNLIEALRQASAPGRRAAWSENGARYGARHDLYSGLDRAADIIAVVTAGTVAP</sequence>
<dbReference type="SUPFAM" id="SSF53756">
    <property type="entry name" value="UDP-Glycosyltransferase/glycogen phosphorylase"/>
    <property type="match status" value="1"/>
</dbReference>
<accession>A0A323UCW4</accession>
<dbReference type="Proteomes" id="UP000248134">
    <property type="component" value="Unassembled WGS sequence"/>
</dbReference>
<dbReference type="RefSeq" id="WP_110787783.1">
    <property type="nucleotide sequence ID" value="NZ_QKQS01000025.1"/>
</dbReference>
<proteinExistence type="predicted"/>
<dbReference type="Pfam" id="PF00534">
    <property type="entry name" value="Glycos_transf_1"/>
    <property type="match status" value="1"/>
</dbReference>
<dbReference type="PANTHER" id="PTHR12526">
    <property type="entry name" value="GLYCOSYLTRANSFERASE"/>
    <property type="match status" value="1"/>
</dbReference>
<name>A0A323UCW4_RHOPL</name>
<gene>
    <name evidence="2" type="ORF">DNX69_20125</name>
</gene>
<dbReference type="GO" id="GO:0016757">
    <property type="term" value="F:glycosyltransferase activity"/>
    <property type="evidence" value="ECO:0007669"/>
    <property type="project" value="InterPro"/>
</dbReference>